<gene>
    <name evidence="1" type="ORF">PLOB_00049538</name>
</gene>
<evidence type="ECO:0000313" key="2">
    <source>
        <dbReference type="Proteomes" id="UP001159405"/>
    </source>
</evidence>
<comment type="caution">
    <text evidence="1">The sequence shown here is derived from an EMBL/GenBank/DDBJ whole genome shotgun (WGS) entry which is preliminary data.</text>
</comment>
<dbReference type="Proteomes" id="UP001159405">
    <property type="component" value="Unassembled WGS sequence"/>
</dbReference>
<organism evidence="1 2">
    <name type="scientific">Porites lobata</name>
    <dbReference type="NCBI Taxonomy" id="104759"/>
    <lineage>
        <taxon>Eukaryota</taxon>
        <taxon>Metazoa</taxon>
        <taxon>Cnidaria</taxon>
        <taxon>Anthozoa</taxon>
        <taxon>Hexacorallia</taxon>
        <taxon>Scleractinia</taxon>
        <taxon>Fungiina</taxon>
        <taxon>Poritidae</taxon>
        <taxon>Porites</taxon>
    </lineage>
</organism>
<reference evidence="1 2" key="1">
    <citation type="submission" date="2022-05" db="EMBL/GenBank/DDBJ databases">
        <authorList>
            <consortium name="Genoscope - CEA"/>
            <person name="William W."/>
        </authorList>
    </citation>
    <scope>NUCLEOTIDE SEQUENCE [LARGE SCALE GENOMIC DNA]</scope>
</reference>
<dbReference type="EMBL" id="CALNXK010000096">
    <property type="protein sequence ID" value="CAH3153344.1"/>
    <property type="molecule type" value="Genomic_DNA"/>
</dbReference>
<sequence>MTTLGLNQKKSEMKVTWCVEGGSSAHKLQEEEGKGIYCLSRKTFVCSWLATSHSNTNQLPLTKERGVQTHQCLNVSVMLESIFLQREGKNHRCVVCERKHFSSKKANPDNPSPRHKTTFKCSQCNVYLCIGEGGSNCFYDYHTKENFAS</sequence>
<name>A0ABN8PZ36_9CNID</name>
<evidence type="ECO:0000313" key="1">
    <source>
        <dbReference type="EMBL" id="CAH3153344.1"/>
    </source>
</evidence>
<proteinExistence type="predicted"/>
<accession>A0ABN8PZ36</accession>
<evidence type="ECO:0008006" key="3">
    <source>
        <dbReference type="Google" id="ProtNLM"/>
    </source>
</evidence>
<protein>
    <recommendedName>
        <fullName evidence="3">PiggyBac transposable element-derived protein 4 C-terminal zinc-ribbon domain-containing protein</fullName>
    </recommendedName>
</protein>
<keyword evidence="2" id="KW-1185">Reference proteome</keyword>